<dbReference type="InterPro" id="IPR003871">
    <property type="entry name" value="RFA1B/D_OB_1st"/>
</dbReference>
<evidence type="ECO:0000259" key="1">
    <source>
        <dbReference type="Pfam" id="PF02721"/>
    </source>
</evidence>
<dbReference type="AlphaFoldDB" id="A0A835IP35"/>
<dbReference type="PANTHER" id="PTHR47165">
    <property type="entry name" value="OS03G0429900 PROTEIN"/>
    <property type="match status" value="1"/>
</dbReference>
<dbReference type="Gene3D" id="2.40.50.140">
    <property type="entry name" value="Nucleic acid-binding proteins"/>
    <property type="match status" value="2"/>
</dbReference>
<dbReference type="Proteomes" id="UP000631114">
    <property type="component" value="Unassembled WGS sequence"/>
</dbReference>
<keyword evidence="3" id="KW-1185">Reference proteome</keyword>
<evidence type="ECO:0000313" key="3">
    <source>
        <dbReference type="Proteomes" id="UP000631114"/>
    </source>
</evidence>
<organism evidence="2 3">
    <name type="scientific">Coptis chinensis</name>
    <dbReference type="NCBI Taxonomy" id="261450"/>
    <lineage>
        <taxon>Eukaryota</taxon>
        <taxon>Viridiplantae</taxon>
        <taxon>Streptophyta</taxon>
        <taxon>Embryophyta</taxon>
        <taxon>Tracheophyta</taxon>
        <taxon>Spermatophyta</taxon>
        <taxon>Magnoliopsida</taxon>
        <taxon>Ranunculales</taxon>
        <taxon>Ranunculaceae</taxon>
        <taxon>Coptidoideae</taxon>
        <taxon>Coptis</taxon>
    </lineage>
</organism>
<dbReference type="PANTHER" id="PTHR47165:SF4">
    <property type="entry name" value="OS03G0429900 PROTEIN"/>
    <property type="match status" value="1"/>
</dbReference>
<name>A0A835IP35_9MAGN</name>
<dbReference type="Pfam" id="PF02721">
    <property type="entry name" value="DUF223"/>
    <property type="match status" value="1"/>
</dbReference>
<protein>
    <recommendedName>
        <fullName evidence="1">Replication protein A 70 kDa DNA-binding subunit B/D first OB fold domain-containing protein</fullName>
    </recommendedName>
</protein>
<dbReference type="OrthoDB" id="1931061at2759"/>
<feature type="domain" description="Replication protein A 70 kDa DNA-binding subunit B/D first OB fold" evidence="1">
    <location>
        <begin position="4"/>
        <end position="105"/>
    </location>
</feature>
<sequence length="175" mass="20333">MAATSLDQIDRSKKHWKIIIRISRTWEVFDFEDGDKRISLDLILLDTHGNQMHASVPEEDALKHERVLQEGNICIITNFNVGLARKILRHVNNIHMIFFKWDTVAKLMNDQSNNFPMYMFSFKPFNAISSSYEETQNATDVIGILISMSYIKEGTSSISKRRDIIIQNERIMVLN</sequence>
<dbReference type="EMBL" id="JADFTS010000002">
    <property type="protein sequence ID" value="KAF9619123.1"/>
    <property type="molecule type" value="Genomic_DNA"/>
</dbReference>
<comment type="caution">
    <text evidence="2">The sequence shown here is derived from an EMBL/GenBank/DDBJ whole genome shotgun (WGS) entry which is preliminary data.</text>
</comment>
<proteinExistence type="predicted"/>
<dbReference type="CDD" id="cd04480">
    <property type="entry name" value="RPA1_DBD_A_like"/>
    <property type="match status" value="1"/>
</dbReference>
<reference evidence="2 3" key="1">
    <citation type="submission" date="2020-10" db="EMBL/GenBank/DDBJ databases">
        <title>The Coptis chinensis genome and diversification of protoberbering-type alkaloids.</title>
        <authorList>
            <person name="Wang B."/>
            <person name="Shu S."/>
            <person name="Song C."/>
            <person name="Liu Y."/>
        </authorList>
    </citation>
    <scope>NUCLEOTIDE SEQUENCE [LARGE SCALE GENOMIC DNA]</scope>
    <source>
        <strain evidence="2">HL-2020</strain>
        <tissue evidence="2">Leaf</tissue>
    </source>
</reference>
<accession>A0A835IP35</accession>
<gene>
    <name evidence="2" type="ORF">IFM89_005137</name>
</gene>
<dbReference type="SUPFAM" id="SSF50249">
    <property type="entry name" value="Nucleic acid-binding proteins"/>
    <property type="match status" value="1"/>
</dbReference>
<dbReference type="InterPro" id="IPR012340">
    <property type="entry name" value="NA-bd_OB-fold"/>
</dbReference>
<evidence type="ECO:0000313" key="2">
    <source>
        <dbReference type="EMBL" id="KAF9619123.1"/>
    </source>
</evidence>